<proteinExistence type="predicted"/>
<dbReference type="GO" id="GO:0006312">
    <property type="term" value="P:mitotic recombination"/>
    <property type="evidence" value="ECO:0007669"/>
    <property type="project" value="TreeGrafter"/>
</dbReference>
<accession>A0AAD8GP66</accession>
<dbReference type="GO" id="GO:0003690">
    <property type="term" value="F:double-stranded DNA binding"/>
    <property type="evidence" value="ECO:0007669"/>
    <property type="project" value="TreeGrafter"/>
</dbReference>
<name>A0AAD8GP66_9APIA</name>
<dbReference type="EMBL" id="JAUIZM010000028">
    <property type="protein sequence ID" value="KAK1351689.1"/>
    <property type="molecule type" value="Genomic_DNA"/>
</dbReference>
<dbReference type="PANTHER" id="PTHR22942:SF39">
    <property type="entry name" value="DNA REPAIR PROTEIN RAD51 HOMOLOG 1"/>
    <property type="match status" value="1"/>
</dbReference>
<gene>
    <name evidence="4" type="ORF">POM88_054148</name>
    <name evidence="5" type="ORF">POM88_054151</name>
    <name evidence="6" type="ORF">POM88_054155</name>
</gene>
<dbReference type="Pfam" id="PF08423">
    <property type="entry name" value="Rad51"/>
    <property type="match status" value="1"/>
</dbReference>
<dbReference type="EMBL" id="JAUIZM010000028">
    <property type="protein sequence ID" value="KAK1351692.1"/>
    <property type="molecule type" value="Genomic_DNA"/>
</dbReference>
<dbReference type="Proteomes" id="UP001237642">
    <property type="component" value="Unassembled WGS sequence"/>
</dbReference>
<evidence type="ECO:0000259" key="3">
    <source>
        <dbReference type="PROSITE" id="PS50162"/>
    </source>
</evidence>
<dbReference type="PROSITE" id="PS50162">
    <property type="entry name" value="RECA_2"/>
    <property type="match status" value="1"/>
</dbReference>
<keyword evidence="7" id="KW-1185">Reference proteome</keyword>
<dbReference type="GO" id="GO:0000794">
    <property type="term" value="C:condensed nuclear chromosome"/>
    <property type="evidence" value="ECO:0007669"/>
    <property type="project" value="TreeGrafter"/>
</dbReference>
<evidence type="ECO:0000313" key="6">
    <source>
        <dbReference type="EMBL" id="KAK1351696.1"/>
    </source>
</evidence>
<dbReference type="InterPro" id="IPR020588">
    <property type="entry name" value="RecA_ATP-bd"/>
</dbReference>
<dbReference type="InterPro" id="IPR027417">
    <property type="entry name" value="P-loop_NTPase"/>
</dbReference>
<dbReference type="GO" id="GO:0140664">
    <property type="term" value="F:ATP-dependent DNA damage sensor activity"/>
    <property type="evidence" value="ECO:0007669"/>
    <property type="project" value="InterPro"/>
</dbReference>
<dbReference type="SUPFAM" id="SSF52540">
    <property type="entry name" value="P-loop containing nucleoside triphosphate hydrolases"/>
    <property type="match status" value="1"/>
</dbReference>
<dbReference type="GO" id="GO:0003697">
    <property type="term" value="F:single-stranded DNA binding"/>
    <property type="evidence" value="ECO:0007669"/>
    <property type="project" value="TreeGrafter"/>
</dbReference>
<dbReference type="EMBL" id="JAUIZM010000028">
    <property type="protein sequence ID" value="KAK1351696.1"/>
    <property type="molecule type" value="Genomic_DNA"/>
</dbReference>
<evidence type="ECO:0000256" key="1">
    <source>
        <dbReference type="ARBA" id="ARBA00022741"/>
    </source>
</evidence>
<dbReference type="GO" id="GO:0042148">
    <property type="term" value="P:DNA strand invasion"/>
    <property type="evidence" value="ECO:0007669"/>
    <property type="project" value="TreeGrafter"/>
</dbReference>
<reference evidence="4" key="1">
    <citation type="submission" date="2023-02" db="EMBL/GenBank/DDBJ databases">
        <title>Genome of toxic invasive species Heracleum sosnowskyi carries increased number of genes despite the absence of recent whole-genome duplications.</title>
        <authorList>
            <person name="Schelkunov M."/>
            <person name="Shtratnikova V."/>
            <person name="Makarenko M."/>
            <person name="Klepikova A."/>
            <person name="Omelchenko D."/>
            <person name="Novikova G."/>
            <person name="Obukhova E."/>
            <person name="Bogdanov V."/>
            <person name="Penin A."/>
            <person name="Logacheva M."/>
        </authorList>
    </citation>
    <scope>NUCLEOTIDE SEQUENCE</scope>
    <source>
        <strain evidence="4">Hsosn_3</strain>
        <tissue evidence="4">Leaf</tissue>
    </source>
</reference>
<dbReference type="InterPro" id="IPR013632">
    <property type="entry name" value="Rad51_C"/>
</dbReference>
<dbReference type="GO" id="GO:0000730">
    <property type="term" value="P:DNA recombinase assembly"/>
    <property type="evidence" value="ECO:0007669"/>
    <property type="project" value="TreeGrafter"/>
</dbReference>
<dbReference type="GO" id="GO:0000150">
    <property type="term" value="F:DNA strand exchange activity"/>
    <property type="evidence" value="ECO:0007669"/>
    <property type="project" value="TreeGrafter"/>
</dbReference>
<keyword evidence="2" id="KW-0067">ATP-binding</keyword>
<protein>
    <recommendedName>
        <fullName evidence="3">RecA family profile 1 domain-containing protein</fullName>
    </recommendedName>
</protein>
<evidence type="ECO:0000313" key="4">
    <source>
        <dbReference type="EMBL" id="KAK1351689.1"/>
    </source>
</evidence>
<evidence type="ECO:0000313" key="5">
    <source>
        <dbReference type="EMBL" id="KAK1351692.1"/>
    </source>
</evidence>
<dbReference type="GO" id="GO:0007131">
    <property type="term" value="P:reciprocal meiotic recombination"/>
    <property type="evidence" value="ECO:0007669"/>
    <property type="project" value="TreeGrafter"/>
</dbReference>
<reference evidence="4" key="2">
    <citation type="submission" date="2023-05" db="EMBL/GenBank/DDBJ databases">
        <authorList>
            <person name="Schelkunov M.I."/>
        </authorList>
    </citation>
    <scope>NUCLEOTIDE SEQUENCE</scope>
    <source>
        <strain evidence="4">Hsosn_3</strain>
        <tissue evidence="4">Leaf</tissue>
    </source>
</reference>
<evidence type="ECO:0000313" key="7">
    <source>
        <dbReference type="Proteomes" id="UP001237642"/>
    </source>
</evidence>
<evidence type="ECO:0000256" key="2">
    <source>
        <dbReference type="ARBA" id="ARBA00022840"/>
    </source>
</evidence>
<dbReference type="Gene3D" id="3.40.50.300">
    <property type="entry name" value="P-loop containing nucleotide triphosphate hydrolases"/>
    <property type="match status" value="1"/>
</dbReference>
<feature type="domain" description="RecA family profile 1" evidence="3">
    <location>
        <begin position="1"/>
        <end position="104"/>
    </location>
</feature>
<dbReference type="AlphaFoldDB" id="A0AAD8GP66"/>
<organism evidence="4 7">
    <name type="scientific">Heracleum sosnowskyi</name>
    <dbReference type="NCBI Taxonomy" id="360622"/>
    <lineage>
        <taxon>Eukaryota</taxon>
        <taxon>Viridiplantae</taxon>
        <taxon>Streptophyta</taxon>
        <taxon>Embryophyta</taxon>
        <taxon>Tracheophyta</taxon>
        <taxon>Spermatophyta</taxon>
        <taxon>Magnoliopsida</taxon>
        <taxon>eudicotyledons</taxon>
        <taxon>Gunneridae</taxon>
        <taxon>Pentapetalae</taxon>
        <taxon>asterids</taxon>
        <taxon>campanulids</taxon>
        <taxon>Apiales</taxon>
        <taxon>Apiaceae</taxon>
        <taxon>Apioideae</taxon>
        <taxon>apioid superclade</taxon>
        <taxon>Tordylieae</taxon>
        <taxon>Tordyliinae</taxon>
        <taxon>Heracleum</taxon>
    </lineage>
</organism>
<dbReference type="PANTHER" id="PTHR22942">
    <property type="entry name" value="RECA/RAD51/RADA DNA STRAND-PAIRING FAMILY MEMBER"/>
    <property type="match status" value="1"/>
</dbReference>
<comment type="caution">
    <text evidence="4">The sequence shown here is derived from an EMBL/GenBank/DDBJ whole genome shotgun (WGS) entry which is preliminary data.</text>
</comment>
<dbReference type="GO" id="GO:0005524">
    <property type="term" value="F:ATP binding"/>
    <property type="evidence" value="ECO:0007669"/>
    <property type="project" value="UniProtKB-KW"/>
</dbReference>
<keyword evidence="1" id="KW-0547">Nucleotide-binding</keyword>
<sequence length="104" mass="11525">MLPGWNLIRGIETGSSTEIYGEFRCEKTQLGHTLCVTCQLPLEQGGGEGKAMYIDAEGTFRPQRLLLIADRFGLNGADVLDNVAYARAYKILIINRGFCSKQLQ</sequence>
<dbReference type="GO" id="GO:0070192">
    <property type="term" value="P:chromosome organization involved in meiotic cell cycle"/>
    <property type="evidence" value="ECO:0007669"/>
    <property type="project" value="TreeGrafter"/>
</dbReference>